<dbReference type="Proteomes" id="UP000049828">
    <property type="component" value="Unassembled WGS sequence"/>
</dbReference>
<proteinExistence type="predicted"/>
<dbReference type="PROSITE" id="PS51482">
    <property type="entry name" value="DEGV"/>
    <property type="match status" value="1"/>
</dbReference>
<dbReference type="PANTHER" id="PTHR33434">
    <property type="entry name" value="DEGV DOMAIN-CONTAINING PROTEIN DR_1986-RELATED"/>
    <property type="match status" value="1"/>
</dbReference>
<accession>A0A0M6WUB8</accession>
<dbReference type="SUPFAM" id="SSF82549">
    <property type="entry name" value="DAK1/DegV-like"/>
    <property type="match status" value="1"/>
</dbReference>
<evidence type="ECO:0000313" key="3">
    <source>
        <dbReference type="Proteomes" id="UP000049828"/>
    </source>
</evidence>
<dbReference type="InterPro" id="IPR043168">
    <property type="entry name" value="DegV_C"/>
</dbReference>
<dbReference type="InterPro" id="IPR003797">
    <property type="entry name" value="DegV"/>
</dbReference>
<dbReference type="Gene3D" id="3.40.50.10170">
    <property type="match status" value="1"/>
</dbReference>
<dbReference type="Pfam" id="PF02645">
    <property type="entry name" value="DegV"/>
    <property type="match status" value="1"/>
</dbReference>
<keyword evidence="3" id="KW-1185">Reference proteome</keyword>
<dbReference type="EMBL" id="CVRS01000085">
    <property type="protein sequence ID" value="CRL40799.1"/>
    <property type="molecule type" value="Genomic_DNA"/>
</dbReference>
<evidence type="ECO:0000313" key="2">
    <source>
        <dbReference type="EMBL" id="CRL40799.1"/>
    </source>
</evidence>
<dbReference type="STRING" id="360807.ERS852392_03053"/>
<dbReference type="PANTHER" id="PTHR33434:SF2">
    <property type="entry name" value="FATTY ACID-BINDING PROTEIN TM_1468"/>
    <property type="match status" value="1"/>
</dbReference>
<sequence length="301" mass="34067">MMQKKVQIISDGSLDLSQELTKEKDIEVVPFYVSFDSETYQKEMVEVGVREFYQEMVDHPTVFPKTSMPSVHDYYEVFEKHAKEKMPVICICITRKFSGSLQSATTAKDMILEEYPDAQITVIDSTVNTVLQGLYVLEACRLRDMGLEYQQIVDALLPIRETGRIFFTIGSIDYLKHGGRIGRLAGIAASALKIKPLITLKEGEIFNSGITRNRLKSMKKVVDMTREYLDEVNAKPGEYSFCIGYGYDHNEALEFREMLKDLIKERLGIDEIGIYQIGATIGVHTGPYPIGIGIIKHALTE</sequence>
<evidence type="ECO:0000256" key="1">
    <source>
        <dbReference type="ARBA" id="ARBA00023121"/>
    </source>
</evidence>
<dbReference type="Gene3D" id="3.30.1180.10">
    <property type="match status" value="1"/>
</dbReference>
<organism evidence="2 3">
    <name type="scientific">Roseburia inulinivorans</name>
    <dbReference type="NCBI Taxonomy" id="360807"/>
    <lineage>
        <taxon>Bacteria</taxon>
        <taxon>Bacillati</taxon>
        <taxon>Bacillota</taxon>
        <taxon>Clostridia</taxon>
        <taxon>Lachnospirales</taxon>
        <taxon>Lachnospiraceae</taxon>
        <taxon>Roseburia</taxon>
    </lineage>
</organism>
<protein>
    <submittedName>
        <fullName evidence="2">DegV family protein</fullName>
    </submittedName>
</protein>
<gene>
    <name evidence="2" type="ORF">RIL183_27431</name>
</gene>
<keyword evidence="1" id="KW-0446">Lipid-binding</keyword>
<dbReference type="NCBIfam" id="TIGR00762">
    <property type="entry name" value="DegV"/>
    <property type="match status" value="1"/>
</dbReference>
<dbReference type="InterPro" id="IPR050270">
    <property type="entry name" value="DegV_domain_contain"/>
</dbReference>
<reference evidence="3" key="1">
    <citation type="submission" date="2015-05" db="EMBL/GenBank/DDBJ databases">
        <authorList>
            <consortium name="Pathogen Informatics"/>
        </authorList>
    </citation>
    <scope>NUCLEOTIDE SEQUENCE [LARGE SCALE GENOMIC DNA]</scope>
    <source>
        <strain evidence="3">L1-83</strain>
    </source>
</reference>
<dbReference type="AlphaFoldDB" id="A0A0M6WUB8"/>
<dbReference type="GO" id="GO:0008289">
    <property type="term" value="F:lipid binding"/>
    <property type="evidence" value="ECO:0007669"/>
    <property type="project" value="UniProtKB-KW"/>
</dbReference>
<name>A0A0M6WUB8_9FIRM</name>